<dbReference type="PANTHER" id="PTHR38687">
    <property type="entry name" value="CELL DIVISION PROTEIN DEDD-RELATED"/>
    <property type="match status" value="1"/>
</dbReference>
<dbReference type="AlphaFoldDB" id="A0AAE9YQG5"/>
<dbReference type="Proteomes" id="UP000032568">
    <property type="component" value="Chromosome"/>
</dbReference>
<keyword evidence="5" id="KW-1185">Reference proteome</keyword>
<name>A0AAE9YQG5_9GAMM</name>
<evidence type="ECO:0000313" key="4">
    <source>
        <dbReference type="EMBL" id="WDD98399.1"/>
    </source>
</evidence>
<dbReference type="RefSeq" id="WP_044836088.1">
    <property type="nucleotide sequence ID" value="NZ_CP059735.1"/>
</dbReference>
<evidence type="ECO:0000313" key="5">
    <source>
        <dbReference type="Proteomes" id="UP000032568"/>
    </source>
</evidence>
<dbReference type="PROSITE" id="PS51724">
    <property type="entry name" value="SPOR"/>
    <property type="match status" value="1"/>
</dbReference>
<dbReference type="EMBL" id="CP059735">
    <property type="protein sequence ID" value="WDD98399.1"/>
    <property type="molecule type" value="Genomic_DNA"/>
</dbReference>
<evidence type="ECO:0000256" key="2">
    <source>
        <dbReference type="SAM" id="Phobius"/>
    </source>
</evidence>
<evidence type="ECO:0000259" key="3">
    <source>
        <dbReference type="PROSITE" id="PS51724"/>
    </source>
</evidence>
<keyword evidence="2" id="KW-0812">Transmembrane</keyword>
<evidence type="ECO:0000256" key="1">
    <source>
        <dbReference type="SAM" id="MobiDB-lite"/>
    </source>
</evidence>
<dbReference type="InterPro" id="IPR036680">
    <property type="entry name" value="SPOR-like_sf"/>
</dbReference>
<feature type="compositionally biased region" description="Polar residues" evidence="1">
    <location>
        <begin position="15"/>
        <end position="25"/>
    </location>
</feature>
<dbReference type="Gene3D" id="3.30.70.1070">
    <property type="entry name" value="Sporulation related repeat"/>
    <property type="match status" value="1"/>
</dbReference>
<dbReference type="InterPro" id="IPR052521">
    <property type="entry name" value="Cell_div_SPOR-domain"/>
</dbReference>
<gene>
    <name evidence="4" type="ORF">SG35_024535</name>
</gene>
<dbReference type="PANTHER" id="PTHR38687:SF2">
    <property type="entry name" value="CELL DIVISION PROTEIN FTSN"/>
    <property type="match status" value="1"/>
</dbReference>
<reference evidence="4 5" key="1">
    <citation type="journal article" date="2015" name="Genome Announc.">
        <title>Draft Genome Sequences of Marine Isolates of Thalassomonas viridans and Thalassomonas actiniarum.</title>
        <authorList>
            <person name="Olonade I."/>
            <person name="van Zyl L.J."/>
            <person name="Trindade M."/>
        </authorList>
    </citation>
    <scope>NUCLEOTIDE SEQUENCE [LARGE SCALE GENOMIC DNA]</scope>
    <source>
        <strain evidence="4 5">A5K-106</strain>
    </source>
</reference>
<dbReference type="KEGG" id="tact:SG35_024535"/>
<feature type="region of interest" description="Disordered" evidence="1">
    <location>
        <begin position="1"/>
        <end position="25"/>
    </location>
</feature>
<sequence>MAHQDYVSRPRANNKKNNPYNQQEAASEGIPLKVKLISLFTVAAIAMFGYFLWSIKDNQPAPIHTGTPQSPAKKPSTKSLPAPPKEKWKYMEELKNKEVEVGEYEVKTSGPYQMQCGSFRTQKQAEVLKANIAFTGIEAQIKQVKGSSGIWHKVILGPYERKRLAEKDKHKLKNNNINGCQIWLWR</sequence>
<accession>A0AAE9YQG5</accession>
<protein>
    <submittedName>
        <fullName evidence="4">SPOR domain-containing protein</fullName>
    </submittedName>
</protein>
<feature type="transmembrane region" description="Helical" evidence="2">
    <location>
        <begin position="36"/>
        <end position="53"/>
    </location>
</feature>
<proteinExistence type="predicted"/>
<keyword evidence="2" id="KW-1133">Transmembrane helix</keyword>
<organism evidence="4 5">
    <name type="scientific">Thalassomonas actiniarum</name>
    <dbReference type="NCBI Taxonomy" id="485447"/>
    <lineage>
        <taxon>Bacteria</taxon>
        <taxon>Pseudomonadati</taxon>
        <taxon>Pseudomonadota</taxon>
        <taxon>Gammaproteobacteria</taxon>
        <taxon>Alteromonadales</taxon>
        <taxon>Colwelliaceae</taxon>
        <taxon>Thalassomonas</taxon>
    </lineage>
</organism>
<dbReference type="SUPFAM" id="SSF110997">
    <property type="entry name" value="Sporulation related repeat"/>
    <property type="match status" value="1"/>
</dbReference>
<dbReference type="InterPro" id="IPR007730">
    <property type="entry name" value="SPOR-like_dom"/>
</dbReference>
<feature type="domain" description="SPOR" evidence="3">
    <location>
        <begin position="106"/>
        <end position="186"/>
    </location>
</feature>
<dbReference type="Pfam" id="PF05036">
    <property type="entry name" value="SPOR"/>
    <property type="match status" value="1"/>
</dbReference>
<reference evidence="4 5" key="2">
    <citation type="journal article" date="2022" name="Mar. Drugs">
        <title>Bioassay-Guided Fractionation Leads to the Detection of Cholic Acid Generated by the Rare Thalassomonas sp.</title>
        <authorList>
            <person name="Pheiffer F."/>
            <person name="Schneider Y.K."/>
            <person name="Hansen E.H."/>
            <person name="Andersen J.H."/>
            <person name="Isaksson J."/>
            <person name="Busche T."/>
            <person name="R C."/>
            <person name="Kalinowski J."/>
            <person name="Zyl L.V."/>
            <person name="Trindade M."/>
        </authorList>
    </citation>
    <scope>NUCLEOTIDE SEQUENCE [LARGE SCALE GENOMIC DNA]</scope>
    <source>
        <strain evidence="4 5">A5K-106</strain>
    </source>
</reference>
<feature type="region of interest" description="Disordered" evidence="1">
    <location>
        <begin position="63"/>
        <end position="84"/>
    </location>
</feature>
<keyword evidence="2" id="KW-0472">Membrane</keyword>
<dbReference type="GO" id="GO:0042834">
    <property type="term" value="F:peptidoglycan binding"/>
    <property type="evidence" value="ECO:0007669"/>
    <property type="project" value="InterPro"/>
</dbReference>